<dbReference type="SUPFAM" id="SSF53092">
    <property type="entry name" value="Creatinase/prolidase N-terminal domain"/>
    <property type="match status" value="1"/>
</dbReference>
<dbReference type="EMBL" id="JBHUMO010000046">
    <property type="protein sequence ID" value="MFD2729397.1"/>
    <property type="molecule type" value="Genomic_DNA"/>
</dbReference>
<reference evidence="4" key="1">
    <citation type="journal article" date="2019" name="Int. J. Syst. Evol. Microbiol.">
        <title>The Global Catalogue of Microorganisms (GCM) 10K type strain sequencing project: providing services to taxonomists for standard genome sequencing and annotation.</title>
        <authorList>
            <consortium name="The Broad Institute Genomics Platform"/>
            <consortium name="The Broad Institute Genome Sequencing Center for Infectious Disease"/>
            <person name="Wu L."/>
            <person name="Ma J."/>
        </authorList>
    </citation>
    <scope>NUCLEOTIDE SEQUENCE [LARGE SCALE GENOMIC DNA]</scope>
    <source>
        <strain evidence="4">TISTR 932</strain>
    </source>
</reference>
<dbReference type="PANTHER" id="PTHR46112">
    <property type="entry name" value="AMINOPEPTIDASE"/>
    <property type="match status" value="1"/>
</dbReference>
<evidence type="ECO:0000313" key="3">
    <source>
        <dbReference type="EMBL" id="MFD2729397.1"/>
    </source>
</evidence>
<dbReference type="Gene3D" id="3.40.350.10">
    <property type="entry name" value="Creatinase/prolidase N-terminal domain"/>
    <property type="match status" value="1"/>
</dbReference>
<dbReference type="Gene3D" id="3.90.230.10">
    <property type="entry name" value="Creatinase/methionine aminopeptidase superfamily"/>
    <property type="match status" value="1"/>
</dbReference>
<dbReference type="RefSeq" id="WP_379981718.1">
    <property type="nucleotide sequence ID" value="NZ_JBHUMO010000046.1"/>
</dbReference>
<dbReference type="Proteomes" id="UP001597427">
    <property type="component" value="Unassembled WGS sequence"/>
</dbReference>
<keyword evidence="4" id="KW-1185">Reference proteome</keyword>
<feature type="domain" description="Peptidase M24" evidence="1">
    <location>
        <begin position="138"/>
        <end position="340"/>
    </location>
</feature>
<evidence type="ECO:0000259" key="2">
    <source>
        <dbReference type="Pfam" id="PF01321"/>
    </source>
</evidence>
<accession>A0ABW5TJD5</accession>
<feature type="domain" description="Creatinase N-terminal" evidence="2">
    <location>
        <begin position="5"/>
        <end position="116"/>
    </location>
</feature>
<evidence type="ECO:0000313" key="4">
    <source>
        <dbReference type="Proteomes" id="UP001597427"/>
    </source>
</evidence>
<dbReference type="SUPFAM" id="SSF55920">
    <property type="entry name" value="Creatinase/aminopeptidase"/>
    <property type="match status" value="1"/>
</dbReference>
<gene>
    <name evidence="3" type="ORF">ACFSR0_08155</name>
</gene>
<dbReference type="PANTHER" id="PTHR46112:SF3">
    <property type="entry name" value="AMINOPEPTIDASE YPDF"/>
    <property type="match status" value="1"/>
</dbReference>
<proteinExistence type="predicted"/>
<evidence type="ECO:0000259" key="1">
    <source>
        <dbReference type="Pfam" id="PF00557"/>
    </source>
</evidence>
<dbReference type="InterPro" id="IPR000994">
    <property type="entry name" value="Pept_M24"/>
</dbReference>
<protein>
    <submittedName>
        <fullName evidence="3">M24 family metallopeptidase</fullName>
    </submittedName>
</protein>
<organism evidence="3 4">
    <name type="scientific">Enterococcus camelliae</name>
    <dbReference type="NCBI Taxonomy" id="453959"/>
    <lineage>
        <taxon>Bacteria</taxon>
        <taxon>Bacillati</taxon>
        <taxon>Bacillota</taxon>
        <taxon>Bacilli</taxon>
        <taxon>Lactobacillales</taxon>
        <taxon>Enterococcaceae</taxon>
        <taxon>Enterococcus</taxon>
    </lineage>
</organism>
<dbReference type="InterPro" id="IPR050659">
    <property type="entry name" value="Peptidase_M24B"/>
</dbReference>
<dbReference type="Pfam" id="PF00557">
    <property type="entry name" value="Peptidase_M24"/>
    <property type="match status" value="1"/>
</dbReference>
<dbReference type="InterPro" id="IPR000587">
    <property type="entry name" value="Creatinase_N"/>
</dbReference>
<name>A0ABW5TJD5_9ENTE</name>
<dbReference type="Pfam" id="PF01321">
    <property type="entry name" value="Creatinase_N"/>
    <property type="match status" value="1"/>
</dbReference>
<sequence length="360" mass="40526">MNDKIEKIQTQLKKDGKDGLLIETKAMKKYLQTLTGSGCKLFVTQTEVFLLVDGRYYEQAKQKKDNMLVVLVNREAIYPNAYEWIIDFMKSHKMSELAIESSIDLKTFLYLKQQVKISFYDDLLLYLRSKKDAHEIQKIESAIHLSEQIYYQVISEIKVGMTDYEISAKLQYYAISAGAAGMSFDTIIGIGEKSAYPHVRPSGSYVQKNEPIMIDFGIIYDDYQSDMTRIVCVGEPKKQIREIHQVVVQANEAGIASMKAGVLAKEADLAARKVIEEAGYGPYFTHGLGHGIGLDNSNELPKINQVCEMALEDGMVMSCEPGIYIPSVGGIRIEDVVLIDHGKPRILTSVDKEIKILEEK</sequence>
<dbReference type="InterPro" id="IPR029149">
    <property type="entry name" value="Creatin/AminoP/Spt16_N"/>
</dbReference>
<comment type="caution">
    <text evidence="3">The sequence shown here is derived from an EMBL/GenBank/DDBJ whole genome shotgun (WGS) entry which is preliminary data.</text>
</comment>
<dbReference type="InterPro" id="IPR036005">
    <property type="entry name" value="Creatinase/aminopeptidase-like"/>
</dbReference>